<evidence type="ECO:0000256" key="5">
    <source>
        <dbReference type="ARBA" id="ARBA00023014"/>
    </source>
</evidence>
<keyword evidence="4" id="KW-0408">Iron</keyword>
<evidence type="ECO:0000256" key="1">
    <source>
        <dbReference type="ARBA" id="ARBA00022485"/>
    </source>
</evidence>
<protein>
    <submittedName>
        <fullName evidence="7">Biotin synthase</fullName>
    </submittedName>
</protein>
<keyword evidence="8" id="KW-1185">Reference proteome</keyword>
<evidence type="ECO:0000313" key="7">
    <source>
        <dbReference type="EMBL" id="KAG0001195.1"/>
    </source>
</evidence>
<evidence type="ECO:0000256" key="3">
    <source>
        <dbReference type="ARBA" id="ARBA00022723"/>
    </source>
</evidence>
<keyword evidence="3" id="KW-0479">Metal-binding</keyword>
<feature type="domain" description="Radical SAM core" evidence="6">
    <location>
        <begin position="104"/>
        <end position="271"/>
    </location>
</feature>
<dbReference type="InterPro" id="IPR007197">
    <property type="entry name" value="rSAM"/>
</dbReference>
<keyword evidence="2" id="KW-0949">S-adenosyl-L-methionine</keyword>
<dbReference type="SUPFAM" id="SSF102114">
    <property type="entry name" value="Radical SAM enzymes"/>
    <property type="match status" value="1"/>
</dbReference>
<evidence type="ECO:0000259" key="6">
    <source>
        <dbReference type="PROSITE" id="PS51918"/>
    </source>
</evidence>
<dbReference type="CDD" id="cd01335">
    <property type="entry name" value="Radical_SAM"/>
    <property type="match status" value="1"/>
</dbReference>
<evidence type="ECO:0000256" key="2">
    <source>
        <dbReference type="ARBA" id="ARBA00022691"/>
    </source>
</evidence>
<dbReference type="InterPro" id="IPR058240">
    <property type="entry name" value="rSAM_sf"/>
</dbReference>
<dbReference type="Proteomes" id="UP000749646">
    <property type="component" value="Unassembled WGS sequence"/>
</dbReference>
<gene>
    <name evidence="7" type="primary">BIO2_1</name>
    <name evidence="7" type="ORF">BGZ65_003713</name>
</gene>
<dbReference type="InterPro" id="IPR006638">
    <property type="entry name" value="Elp3/MiaA/NifB-like_rSAM"/>
</dbReference>
<dbReference type="EMBL" id="JAAAHW010000554">
    <property type="protein sequence ID" value="KAG0001195.1"/>
    <property type="molecule type" value="Genomic_DNA"/>
</dbReference>
<dbReference type="GO" id="GO:0004076">
    <property type="term" value="F:biotin synthase activity"/>
    <property type="evidence" value="ECO:0007669"/>
    <property type="project" value="InterPro"/>
</dbReference>
<dbReference type="SMART" id="SM00729">
    <property type="entry name" value="Elp3"/>
    <property type="match status" value="1"/>
</dbReference>
<dbReference type="NCBIfam" id="TIGR00433">
    <property type="entry name" value="bioB"/>
    <property type="match status" value="1"/>
</dbReference>
<feature type="non-terminal residue" evidence="7">
    <location>
        <position position="1"/>
    </location>
</feature>
<dbReference type="InterPro" id="IPR013785">
    <property type="entry name" value="Aldolase_TIM"/>
</dbReference>
<dbReference type="GO" id="GO:0046872">
    <property type="term" value="F:metal ion binding"/>
    <property type="evidence" value="ECO:0007669"/>
    <property type="project" value="UniProtKB-KW"/>
</dbReference>
<reference evidence="7" key="1">
    <citation type="journal article" date="2020" name="Fungal Divers.">
        <title>Resolving the Mortierellaceae phylogeny through synthesis of multi-gene phylogenetics and phylogenomics.</title>
        <authorList>
            <person name="Vandepol N."/>
            <person name="Liber J."/>
            <person name="Desiro A."/>
            <person name="Na H."/>
            <person name="Kennedy M."/>
            <person name="Barry K."/>
            <person name="Grigoriev I.V."/>
            <person name="Miller A.N."/>
            <person name="O'Donnell K."/>
            <person name="Stajich J.E."/>
            <person name="Bonito G."/>
        </authorList>
    </citation>
    <scope>NUCLEOTIDE SEQUENCE</scope>
    <source>
        <strain evidence="7">MES-2147</strain>
    </source>
</reference>
<dbReference type="GO" id="GO:0005739">
    <property type="term" value="C:mitochondrion"/>
    <property type="evidence" value="ECO:0007669"/>
    <property type="project" value="TreeGrafter"/>
</dbReference>
<dbReference type="InterPro" id="IPR002684">
    <property type="entry name" value="Biotin_synth/BioAB"/>
</dbReference>
<proteinExistence type="predicted"/>
<evidence type="ECO:0000313" key="8">
    <source>
        <dbReference type="Proteomes" id="UP000749646"/>
    </source>
</evidence>
<dbReference type="PANTHER" id="PTHR22976:SF2">
    <property type="entry name" value="BIOTIN SYNTHASE, MITOCHONDRIAL"/>
    <property type="match status" value="1"/>
</dbReference>
<organism evidence="7 8">
    <name type="scientific">Modicella reniformis</name>
    <dbReference type="NCBI Taxonomy" id="1440133"/>
    <lineage>
        <taxon>Eukaryota</taxon>
        <taxon>Fungi</taxon>
        <taxon>Fungi incertae sedis</taxon>
        <taxon>Mucoromycota</taxon>
        <taxon>Mortierellomycotina</taxon>
        <taxon>Mortierellomycetes</taxon>
        <taxon>Mortierellales</taxon>
        <taxon>Mortierellaceae</taxon>
        <taxon>Modicella</taxon>
    </lineage>
</organism>
<dbReference type="GO" id="GO:0009102">
    <property type="term" value="P:biotin biosynthetic process"/>
    <property type="evidence" value="ECO:0007669"/>
    <property type="project" value="InterPro"/>
</dbReference>
<sequence>MSFTSLRALSSRAIKISHANNAAFRISRTYTTASNPAKFATIDESPRAQKQMTFGRELSAASLHAHGELRYDWKKEEIEAIYHAPIMELLYHGANVHRLNFDPLAVQQCTLLSIKTGGCSEDCKYCPQSSRYSTSVKAQKMLDTDEVLNAARAAKAAGSTRFCMGAAWRDLAGRKSNFKKIVGFVKEIRAMDMEVCCTLGMLNDDQASQLKEAGLTAYNHNLDTSREYYPKIITTRSYDERLETISKVREAGISVCSGGIIGLGETEVDRV</sequence>
<accession>A0A9P6STN8</accession>
<keyword evidence="1" id="KW-0004">4Fe-4S</keyword>
<name>A0A9P6STN8_9FUNG</name>
<dbReference type="AlphaFoldDB" id="A0A9P6STN8"/>
<dbReference type="GO" id="GO:0051539">
    <property type="term" value="F:4 iron, 4 sulfur cluster binding"/>
    <property type="evidence" value="ECO:0007669"/>
    <property type="project" value="UniProtKB-KW"/>
</dbReference>
<dbReference type="PROSITE" id="PS51918">
    <property type="entry name" value="RADICAL_SAM"/>
    <property type="match status" value="1"/>
</dbReference>
<dbReference type="Gene3D" id="3.20.20.70">
    <property type="entry name" value="Aldolase class I"/>
    <property type="match status" value="1"/>
</dbReference>
<dbReference type="SFLD" id="SFLDS00029">
    <property type="entry name" value="Radical_SAM"/>
    <property type="match status" value="1"/>
</dbReference>
<dbReference type="GO" id="GO:0051537">
    <property type="term" value="F:2 iron, 2 sulfur cluster binding"/>
    <property type="evidence" value="ECO:0007669"/>
    <property type="project" value="TreeGrafter"/>
</dbReference>
<dbReference type="OrthoDB" id="2414104at2759"/>
<dbReference type="Pfam" id="PF04055">
    <property type="entry name" value="Radical_SAM"/>
    <property type="match status" value="1"/>
</dbReference>
<dbReference type="PANTHER" id="PTHR22976">
    <property type="entry name" value="BIOTIN SYNTHASE"/>
    <property type="match status" value="1"/>
</dbReference>
<keyword evidence="5" id="KW-0411">Iron-sulfur</keyword>
<evidence type="ECO:0000256" key="4">
    <source>
        <dbReference type="ARBA" id="ARBA00023004"/>
    </source>
</evidence>
<comment type="caution">
    <text evidence="7">The sequence shown here is derived from an EMBL/GenBank/DDBJ whole genome shotgun (WGS) entry which is preliminary data.</text>
</comment>
<dbReference type="SFLD" id="SFLDG01060">
    <property type="entry name" value="BATS_domain_containing"/>
    <property type="match status" value="1"/>
</dbReference>